<protein>
    <submittedName>
        <fullName evidence="2">Trypsin-like peptidase</fullName>
    </submittedName>
</protein>
<dbReference type="Gene3D" id="1.10.101.10">
    <property type="entry name" value="PGBD-like superfamily/PGBD"/>
    <property type="match status" value="1"/>
</dbReference>
<name>A0A327YA34_9RHOB</name>
<dbReference type="InterPro" id="IPR036365">
    <property type="entry name" value="PGBD-like_sf"/>
</dbReference>
<evidence type="ECO:0000259" key="1">
    <source>
        <dbReference type="Pfam" id="PF01471"/>
    </source>
</evidence>
<accession>A0A327YA34</accession>
<evidence type="ECO:0000313" key="2">
    <source>
        <dbReference type="EMBL" id="RAK16856.1"/>
    </source>
</evidence>
<dbReference type="InterPro" id="IPR002477">
    <property type="entry name" value="Peptidoglycan-bd-like"/>
</dbReference>
<dbReference type="AlphaFoldDB" id="A0A327YA34"/>
<dbReference type="InterPro" id="IPR036366">
    <property type="entry name" value="PGBDSf"/>
</dbReference>
<keyword evidence="3" id="KW-1185">Reference proteome</keyword>
<evidence type="ECO:0000313" key="3">
    <source>
        <dbReference type="Proteomes" id="UP000249165"/>
    </source>
</evidence>
<gene>
    <name evidence="2" type="ORF">ATI53_101873</name>
</gene>
<dbReference type="Pfam" id="PF13365">
    <property type="entry name" value="Trypsin_2"/>
    <property type="match status" value="1"/>
</dbReference>
<organism evidence="2 3">
    <name type="scientific">Salipiger aestuarii</name>
    <dbReference type="NCBI Taxonomy" id="568098"/>
    <lineage>
        <taxon>Bacteria</taxon>
        <taxon>Pseudomonadati</taxon>
        <taxon>Pseudomonadota</taxon>
        <taxon>Alphaproteobacteria</taxon>
        <taxon>Rhodobacterales</taxon>
        <taxon>Roseobacteraceae</taxon>
        <taxon>Salipiger</taxon>
    </lineage>
</organism>
<dbReference type="Pfam" id="PF01471">
    <property type="entry name" value="PG_binding_1"/>
    <property type="match status" value="1"/>
</dbReference>
<proteinExistence type="predicted"/>
<reference evidence="2 3" key="1">
    <citation type="submission" date="2018-06" db="EMBL/GenBank/DDBJ databases">
        <title>Genomic Encyclopedia of Archaeal and Bacterial Type Strains, Phase II (KMG-II): from individual species to whole genera.</title>
        <authorList>
            <person name="Goeker M."/>
        </authorList>
    </citation>
    <scope>NUCLEOTIDE SEQUENCE [LARGE SCALE GENOMIC DNA]</scope>
    <source>
        <strain evidence="2 3">DSM 22011</strain>
    </source>
</reference>
<dbReference type="Gene3D" id="2.40.10.120">
    <property type="match status" value="1"/>
</dbReference>
<sequence length="573" mass="59609">MVSAAALLIAEGARAQDRVYIQIEAQPSLRQAEESVRGYAATLNGVNGFTLGGGWYGIALGPFSPDEAAARLRQLRITGQIPRDSYLAASAEYRDRFFPVGGVLGTPDVQAAPAAPSVSAAPQIAAPDAGLPATRETPREARTAEASLMRSERELLQVALQWAGVYRAGIDGAFGPGTRRAMADWQAMQGYDVTGVLTTAQRADLLGQYNAVLDGMDMAEVRDTRAGITIDMPTGAVGFDRYEAPFAIYEPTGDLAARVLLISQPGDRTTLGGLYEIMQTLEIVPREGARERSRDGFTLSGTNDRIASHTEVMLRDGQIKGWTLVWPAGDDDRRARVLALMKASFRITDAVLDPAAVTAGGQAVDLVSGLQIRRPRQTVSGFFVTPGGAVVTAAAAVASCGELTLNGAYGATLAAIDDGLGVALLTPSSALAPRGVAAFRADVPRLKSEIAVAGYSYGGALSAPTLSWGTLEDMRGLGGEDALDRLALDARPGDAGGPVLDMGGAVLGMLLPRAEGGAQLPGDVFFTADAPALRAFLAANGVPTAASTVPGAMDAEDLTAAATEMTVKVSCWD</sequence>
<dbReference type="Proteomes" id="UP000249165">
    <property type="component" value="Unassembled WGS sequence"/>
</dbReference>
<feature type="domain" description="Peptidoglycan binding-like" evidence="1">
    <location>
        <begin position="151"/>
        <end position="202"/>
    </location>
</feature>
<dbReference type="SUPFAM" id="SSF47090">
    <property type="entry name" value="PGBD-like"/>
    <property type="match status" value="1"/>
</dbReference>
<comment type="caution">
    <text evidence="2">The sequence shown here is derived from an EMBL/GenBank/DDBJ whole genome shotgun (WGS) entry which is preliminary data.</text>
</comment>
<dbReference type="SUPFAM" id="SSF50494">
    <property type="entry name" value="Trypsin-like serine proteases"/>
    <property type="match status" value="1"/>
</dbReference>
<dbReference type="InterPro" id="IPR009003">
    <property type="entry name" value="Peptidase_S1_PA"/>
</dbReference>
<dbReference type="EMBL" id="QLMG01000018">
    <property type="protein sequence ID" value="RAK16856.1"/>
    <property type="molecule type" value="Genomic_DNA"/>
</dbReference>